<evidence type="ECO:0000256" key="5">
    <source>
        <dbReference type="SAM" id="MobiDB-lite"/>
    </source>
</evidence>
<evidence type="ECO:0000256" key="1">
    <source>
        <dbReference type="ARBA" id="ARBA00004196"/>
    </source>
</evidence>
<evidence type="ECO:0000256" key="4">
    <source>
        <dbReference type="ARBA" id="ARBA00022729"/>
    </source>
</evidence>
<dbReference type="RefSeq" id="WP_183358629.1">
    <property type="nucleotide sequence ID" value="NZ_BAABKR010000016.1"/>
</dbReference>
<dbReference type="Gene3D" id="3.40.50.1980">
    <property type="entry name" value="Nitrogenase molybdenum iron protein domain"/>
    <property type="match status" value="2"/>
</dbReference>
<protein>
    <submittedName>
        <fullName evidence="7">Iron complex transport system substrate-binding protein</fullName>
    </submittedName>
</protein>
<name>A0A7W5U318_9MICC</name>
<evidence type="ECO:0000313" key="7">
    <source>
        <dbReference type="EMBL" id="MBB3668221.1"/>
    </source>
</evidence>
<evidence type="ECO:0000313" key="8">
    <source>
        <dbReference type="Proteomes" id="UP000547528"/>
    </source>
</evidence>
<sequence length="350" mass="37761">MTLESASAGVSARGRGFLSLTAIGVLALTACSPASGEATDGSTETANPADSGETVTVEDDHGTHEINLGEVDSIGAFDNRSFRTLEEFGVELSVAARSLMDAQTHGYADDEDILDTGSHREPDLEQIIAAEPDLIIGGQRYSEYYQEISNLTQEAGYDTTVLEFDEAVNSPETFVDGLMEKTQSLGKVFGEEEKAQQLVDDFQTEIDRVKENYDGESTVMGLMTSGGDIQYLAAETGRTIGPLFPTLDLVSAMEQEAEDESHGDDISVEAIAQADPDWLLVIDRDARIEGDGEDYQPADELIAESPALQDVTAVEEGNIVYTPDNMYLTEDIQAYTEFLGSFADALESSQ</sequence>
<comment type="subcellular location">
    <subcellularLocation>
        <location evidence="1">Cell envelope</location>
    </subcellularLocation>
</comment>
<dbReference type="EMBL" id="JACIBT010000010">
    <property type="protein sequence ID" value="MBB3668221.1"/>
    <property type="molecule type" value="Genomic_DNA"/>
</dbReference>
<evidence type="ECO:0000259" key="6">
    <source>
        <dbReference type="PROSITE" id="PS50983"/>
    </source>
</evidence>
<dbReference type="InterPro" id="IPR051313">
    <property type="entry name" value="Bact_iron-sidero_bind"/>
</dbReference>
<accession>A0A7W5U318</accession>
<dbReference type="Proteomes" id="UP000547528">
    <property type="component" value="Unassembled WGS sequence"/>
</dbReference>
<keyword evidence="8" id="KW-1185">Reference proteome</keyword>
<evidence type="ECO:0000256" key="3">
    <source>
        <dbReference type="ARBA" id="ARBA00022448"/>
    </source>
</evidence>
<dbReference type="PROSITE" id="PS50983">
    <property type="entry name" value="FE_B12_PBP"/>
    <property type="match status" value="1"/>
</dbReference>
<dbReference type="SUPFAM" id="SSF53807">
    <property type="entry name" value="Helical backbone' metal receptor"/>
    <property type="match status" value="1"/>
</dbReference>
<dbReference type="PANTHER" id="PTHR30532:SF28">
    <property type="entry name" value="PETROBACTIN-BINDING PROTEIN YCLQ"/>
    <property type="match status" value="1"/>
</dbReference>
<gene>
    <name evidence="7" type="ORF">FHX47_001850</name>
</gene>
<feature type="region of interest" description="Disordered" evidence="5">
    <location>
        <begin position="34"/>
        <end position="61"/>
    </location>
</feature>
<keyword evidence="4" id="KW-0732">Signal</keyword>
<organism evidence="7 8">
    <name type="scientific">Garicola koreensis</name>
    <dbReference type="NCBI Taxonomy" id="1262554"/>
    <lineage>
        <taxon>Bacteria</taxon>
        <taxon>Bacillati</taxon>
        <taxon>Actinomycetota</taxon>
        <taxon>Actinomycetes</taxon>
        <taxon>Micrococcales</taxon>
        <taxon>Micrococcaceae</taxon>
        <taxon>Garicola</taxon>
    </lineage>
</organism>
<dbReference type="Pfam" id="PF01497">
    <property type="entry name" value="Peripla_BP_2"/>
    <property type="match status" value="1"/>
</dbReference>
<proteinExistence type="inferred from homology"/>
<dbReference type="AlphaFoldDB" id="A0A7W5U318"/>
<keyword evidence="3" id="KW-0813">Transport</keyword>
<comment type="caution">
    <text evidence="7">The sequence shown here is derived from an EMBL/GenBank/DDBJ whole genome shotgun (WGS) entry which is preliminary data.</text>
</comment>
<dbReference type="PANTHER" id="PTHR30532">
    <property type="entry name" value="IRON III DICITRATE-BINDING PERIPLASMIC PROTEIN"/>
    <property type="match status" value="1"/>
</dbReference>
<feature type="domain" description="Fe/B12 periplasmic-binding" evidence="6">
    <location>
        <begin position="73"/>
        <end position="350"/>
    </location>
</feature>
<evidence type="ECO:0000256" key="2">
    <source>
        <dbReference type="ARBA" id="ARBA00008814"/>
    </source>
</evidence>
<dbReference type="InterPro" id="IPR002491">
    <property type="entry name" value="ABC_transptr_periplasmic_BD"/>
</dbReference>
<dbReference type="GO" id="GO:0030288">
    <property type="term" value="C:outer membrane-bounded periplasmic space"/>
    <property type="evidence" value="ECO:0007669"/>
    <property type="project" value="TreeGrafter"/>
</dbReference>
<comment type="similarity">
    <text evidence="2">Belongs to the bacterial solute-binding protein 8 family.</text>
</comment>
<dbReference type="GO" id="GO:1901678">
    <property type="term" value="P:iron coordination entity transport"/>
    <property type="evidence" value="ECO:0007669"/>
    <property type="project" value="UniProtKB-ARBA"/>
</dbReference>
<reference evidence="7 8" key="1">
    <citation type="submission" date="2020-08" db="EMBL/GenBank/DDBJ databases">
        <title>Sequencing the genomes of 1000 actinobacteria strains.</title>
        <authorList>
            <person name="Klenk H.-P."/>
        </authorList>
    </citation>
    <scope>NUCLEOTIDE SEQUENCE [LARGE SCALE GENOMIC DNA]</scope>
    <source>
        <strain evidence="7 8">DSM 28238</strain>
    </source>
</reference>